<reference evidence="7 8" key="1">
    <citation type="submission" date="2016-07" db="EMBL/GenBank/DDBJ databases">
        <title>Pervasive Adenine N6-methylation of Active Genes in Fungi.</title>
        <authorList>
            <consortium name="DOE Joint Genome Institute"/>
            <person name="Mondo S.J."/>
            <person name="Dannebaum R.O."/>
            <person name="Kuo R.C."/>
            <person name="Labutti K."/>
            <person name="Haridas S."/>
            <person name="Kuo A."/>
            <person name="Salamov A."/>
            <person name="Ahrendt S.R."/>
            <person name="Lipzen A."/>
            <person name="Sullivan W."/>
            <person name="Andreopoulos W.B."/>
            <person name="Clum A."/>
            <person name="Lindquist E."/>
            <person name="Daum C."/>
            <person name="Ramamoorthy G.K."/>
            <person name="Gryganskyi A."/>
            <person name="Culley D."/>
            <person name="Magnuson J.K."/>
            <person name="James T.Y."/>
            <person name="O'Malley M.A."/>
            <person name="Stajich J.E."/>
            <person name="Spatafora J.W."/>
            <person name="Visel A."/>
            <person name="Grigoriev I.V."/>
        </authorList>
    </citation>
    <scope>NUCLEOTIDE SEQUENCE [LARGE SCALE GENOMIC DNA]</scope>
    <source>
        <strain evidence="7 8">PL171</strain>
    </source>
</reference>
<dbReference type="InterPro" id="IPR015659">
    <property type="entry name" value="Proline_oxidase"/>
</dbReference>
<dbReference type="GO" id="GO:0005739">
    <property type="term" value="C:mitochondrion"/>
    <property type="evidence" value="ECO:0007669"/>
    <property type="project" value="TreeGrafter"/>
</dbReference>
<keyword evidence="4 5" id="KW-0642">Proline metabolism</keyword>
<feature type="domain" description="Proline dehydrogenase" evidence="6">
    <location>
        <begin position="166"/>
        <end position="542"/>
    </location>
</feature>
<dbReference type="Pfam" id="PF01619">
    <property type="entry name" value="Pro_dh"/>
    <property type="match status" value="1"/>
</dbReference>
<keyword evidence="3 5" id="KW-0560">Oxidoreductase</keyword>
<accession>A0A1Y2HRK9</accession>
<comment type="caution">
    <text evidence="7">The sequence shown here is derived from an EMBL/GenBank/DDBJ whole genome shotgun (WGS) entry which is preliminary data.</text>
</comment>
<evidence type="ECO:0000313" key="7">
    <source>
        <dbReference type="EMBL" id="ORZ37230.1"/>
    </source>
</evidence>
<comment type="similarity">
    <text evidence="1 5">Belongs to the proline oxidase family.</text>
</comment>
<dbReference type="Gene3D" id="3.20.20.220">
    <property type="match status" value="1"/>
</dbReference>
<dbReference type="GO" id="GO:0004657">
    <property type="term" value="F:proline dehydrogenase activity"/>
    <property type="evidence" value="ECO:0007669"/>
    <property type="project" value="UniProtKB-EC"/>
</dbReference>
<comment type="catalytic activity">
    <reaction evidence="5">
        <text>L-proline + a quinone = (S)-1-pyrroline-5-carboxylate + a quinol + H(+)</text>
        <dbReference type="Rhea" id="RHEA:23784"/>
        <dbReference type="ChEBI" id="CHEBI:15378"/>
        <dbReference type="ChEBI" id="CHEBI:17388"/>
        <dbReference type="ChEBI" id="CHEBI:24646"/>
        <dbReference type="ChEBI" id="CHEBI:60039"/>
        <dbReference type="ChEBI" id="CHEBI:132124"/>
        <dbReference type="EC" id="1.5.5.2"/>
    </reaction>
</comment>
<evidence type="ECO:0000313" key="8">
    <source>
        <dbReference type="Proteomes" id="UP000193411"/>
    </source>
</evidence>
<dbReference type="InterPro" id="IPR002872">
    <property type="entry name" value="Proline_DH_dom"/>
</dbReference>
<evidence type="ECO:0000256" key="5">
    <source>
        <dbReference type="RuleBase" id="RU364054"/>
    </source>
</evidence>
<name>A0A1Y2HRK9_9FUNG</name>
<dbReference type="OrthoDB" id="5464at2759"/>
<dbReference type="STRING" id="765915.A0A1Y2HRK9"/>
<dbReference type="EMBL" id="MCFL01000013">
    <property type="protein sequence ID" value="ORZ37230.1"/>
    <property type="molecule type" value="Genomic_DNA"/>
</dbReference>
<organism evidence="7 8">
    <name type="scientific">Catenaria anguillulae PL171</name>
    <dbReference type="NCBI Taxonomy" id="765915"/>
    <lineage>
        <taxon>Eukaryota</taxon>
        <taxon>Fungi</taxon>
        <taxon>Fungi incertae sedis</taxon>
        <taxon>Blastocladiomycota</taxon>
        <taxon>Blastocladiomycetes</taxon>
        <taxon>Blastocladiales</taxon>
        <taxon>Catenariaceae</taxon>
        <taxon>Catenaria</taxon>
    </lineage>
</organism>
<protein>
    <recommendedName>
        <fullName evidence="2 5">Proline dehydrogenase</fullName>
        <ecNumber evidence="2 5">1.5.5.2</ecNumber>
    </recommendedName>
</protein>
<dbReference type="PANTHER" id="PTHR13914">
    <property type="entry name" value="PROLINE OXIDASE"/>
    <property type="match status" value="1"/>
</dbReference>
<comment type="function">
    <text evidence="5">Converts proline to delta-1-pyrroline-5-carboxylate.</text>
</comment>
<dbReference type="GO" id="GO:0010133">
    <property type="term" value="P:L-proline catabolic process to L-glutamate"/>
    <property type="evidence" value="ECO:0007669"/>
    <property type="project" value="TreeGrafter"/>
</dbReference>
<dbReference type="EC" id="1.5.5.2" evidence="2 5"/>
<dbReference type="SUPFAM" id="SSF51730">
    <property type="entry name" value="FAD-linked oxidoreductase"/>
    <property type="match status" value="1"/>
</dbReference>
<dbReference type="AlphaFoldDB" id="A0A1Y2HRK9"/>
<evidence type="ECO:0000256" key="2">
    <source>
        <dbReference type="ARBA" id="ARBA00012695"/>
    </source>
</evidence>
<dbReference type="InterPro" id="IPR029041">
    <property type="entry name" value="FAD-linked_oxidoreductase-like"/>
</dbReference>
<proteinExistence type="inferred from homology"/>
<keyword evidence="8" id="KW-1185">Reference proteome</keyword>
<sequence>MYRALAGLRAAPAHALRLRPSPAISRSFTTQAPPKTSRSLLRTSARYLTLATAGTALIGGTALTLQLALADPDALSREILKSVPSDPLYAKCDPRAPFRSKSTLAVLRSWVVFKLCDCALLVDSAPQLLQLADTLHMSWLAHWIVKHTFFAHFCGGESLDELGEVMAALKSNGIGSILDISIEADLEAGQADADPVEVRAREEVEADHAAQLFAASINAAGNHPGTCIAVKVTALGPTPVLLSVSSAIARAHRMLGAGVTRDQWLASVPGGAALFDAMTSAKTTSRSGGTATSADLVSLLARDPSPAYLAMLGVPAEDVASYAKLLDRLRALCAQAKDKGVGLMVDAEQTYFQPAIDTAALAMGKAFNGSNGGAPVVFNTYQLYLKDALGRLKRDLAMSEEQGWHFAAKLVRGAYMVSERAKAKAESYPSPINDTLESTHASYNAGVDAVLARIARGTNPSATVIVASHNRDSVVRTTREMRHLGVDKSSGRVLFGQLMGMHDLTSYALAENGYPIYKYLPYGPVHEVVPYLLRRAQENSAVLGGAAGKVDKQILWHELVCRFQGK</sequence>
<dbReference type="PANTHER" id="PTHR13914:SF0">
    <property type="entry name" value="PROLINE DEHYDROGENASE 1, MITOCHONDRIAL"/>
    <property type="match status" value="1"/>
</dbReference>
<evidence type="ECO:0000256" key="4">
    <source>
        <dbReference type="ARBA" id="ARBA00023062"/>
    </source>
</evidence>
<evidence type="ECO:0000256" key="3">
    <source>
        <dbReference type="ARBA" id="ARBA00023002"/>
    </source>
</evidence>
<dbReference type="Proteomes" id="UP000193411">
    <property type="component" value="Unassembled WGS sequence"/>
</dbReference>
<gene>
    <name evidence="7" type="ORF">BCR44DRAFT_91873</name>
</gene>
<comment type="cofactor">
    <cofactor evidence="5">
        <name>FAD</name>
        <dbReference type="ChEBI" id="CHEBI:57692"/>
    </cofactor>
</comment>
<keyword evidence="5" id="KW-0274">FAD</keyword>
<evidence type="ECO:0000259" key="6">
    <source>
        <dbReference type="Pfam" id="PF01619"/>
    </source>
</evidence>
<keyword evidence="5" id="KW-0285">Flavoprotein</keyword>
<evidence type="ECO:0000256" key="1">
    <source>
        <dbReference type="ARBA" id="ARBA00005869"/>
    </source>
</evidence>
<dbReference type="GO" id="GO:0071949">
    <property type="term" value="F:FAD binding"/>
    <property type="evidence" value="ECO:0007669"/>
    <property type="project" value="TreeGrafter"/>
</dbReference>